<keyword evidence="3" id="KW-1185">Reference proteome</keyword>
<accession>A0A7X0EU41</accession>
<gene>
    <name evidence="2" type="ORF">FHU36_000866</name>
</gene>
<organism evidence="2 3">
    <name type="scientific">Nonomuraea muscovyensis</name>
    <dbReference type="NCBI Taxonomy" id="1124761"/>
    <lineage>
        <taxon>Bacteria</taxon>
        <taxon>Bacillati</taxon>
        <taxon>Actinomycetota</taxon>
        <taxon>Actinomycetes</taxon>
        <taxon>Streptosporangiales</taxon>
        <taxon>Streptosporangiaceae</taxon>
        <taxon>Nonomuraea</taxon>
    </lineage>
</organism>
<protein>
    <submittedName>
        <fullName evidence="2">Uncharacterized protein</fullName>
    </submittedName>
</protein>
<proteinExistence type="predicted"/>
<feature type="region of interest" description="Disordered" evidence="1">
    <location>
        <begin position="64"/>
        <end position="106"/>
    </location>
</feature>
<evidence type="ECO:0000256" key="1">
    <source>
        <dbReference type="SAM" id="MobiDB-lite"/>
    </source>
</evidence>
<name>A0A7X0EU41_9ACTN</name>
<feature type="region of interest" description="Disordered" evidence="1">
    <location>
        <begin position="149"/>
        <end position="175"/>
    </location>
</feature>
<dbReference type="EMBL" id="JACHJB010000001">
    <property type="protein sequence ID" value="MBB6344357.1"/>
    <property type="molecule type" value="Genomic_DNA"/>
</dbReference>
<dbReference type="Proteomes" id="UP000583800">
    <property type="component" value="Unassembled WGS sequence"/>
</dbReference>
<evidence type="ECO:0000313" key="2">
    <source>
        <dbReference type="EMBL" id="MBB6344357.1"/>
    </source>
</evidence>
<dbReference type="RefSeq" id="WP_185082482.1">
    <property type="nucleotide sequence ID" value="NZ_JACHJB010000001.1"/>
</dbReference>
<feature type="compositionally biased region" description="Polar residues" evidence="1">
    <location>
        <begin position="149"/>
        <end position="164"/>
    </location>
</feature>
<sequence length="175" mass="18663">MSMRVTVRIDDRALKPLALDSTADIGRQVHARLLRTEALAVGFAPVDTGNPRLRIHNRRASARRVDDRLGHRGGGGVRDVDPQGGAGVSARHRPHRQSSRGPAPVPAVGAAASLRLTGPPGFNHGGDRQANRALYVIVLYRMSCNPSTRAYAESSTADGLSTDVSRPPRPLGQAE</sequence>
<comment type="caution">
    <text evidence="2">The sequence shown here is derived from an EMBL/GenBank/DDBJ whole genome shotgun (WGS) entry which is preliminary data.</text>
</comment>
<reference evidence="2 3" key="1">
    <citation type="submission" date="2020-08" db="EMBL/GenBank/DDBJ databases">
        <title>Sequencing the genomes of 1000 actinobacteria strains.</title>
        <authorList>
            <person name="Klenk H.-P."/>
        </authorList>
    </citation>
    <scope>NUCLEOTIDE SEQUENCE [LARGE SCALE GENOMIC DNA]</scope>
    <source>
        <strain evidence="2 3">DSM 45913</strain>
    </source>
</reference>
<evidence type="ECO:0000313" key="3">
    <source>
        <dbReference type="Proteomes" id="UP000583800"/>
    </source>
</evidence>
<dbReference type="AlphaFoldDB" id="A0A7X0EU41"/>